<keyword evidence="2" id="KW-1185">Reference proteome</keyword>
<dbReference type="EMBL" id="JADQTO010000033">
    <property type="protein sequence ID" value="MBG0568068.1"/>
    <property type="molecule type" value="Genomic_DNA"/>
</dbReference>
<evidence type="ECO:0008006" key="3">
    <source>
        <dbReference type="Google" id="ProtNLM"/>
    </source>
</evidence>
<dbReference type="Proteomes" id="UP000598146">
    <property type="component" value="Unassembled WGS sequence"/>
</dbReference>
<gene>
    <name evidence="1" type="ORF">I4J89_42220</name>
</gene>
<name>A0A931CKS3_9ACTN</name>
<proteinExistence type="predicted"/>
<sequence length="57" mass="6366">MAQVIIGVDPHKRSATIKVIDQRERVLGTDRFGTDHDGYQAMLAARRRSLGKGVRFA</sequence>
<reference evidence="1" key="1">
    <citation type="submission" date="2020-11" db="EMBL/GenBank/DDBJ databases">
        <title>Isolation and identification of active actinomycetes.</title>
        <authorList>
            <person name="Sun X."/>
        </authorList>
    </citation>
    <scope>NUCLEOTIDE SEQUENCE</scope>
    <source>
        <strain evidence="1">NEAU-A11</strain>
    </source>
</reference>
<organism evidence="1 2">
    <name type="scientific">Actinoplanes aureus</name>
    <dbReference type="NCBI Taxonomy" id="2792083"/>
    <lineage>
        <taxon>Bacteria</taxon>
        <taxon>Bacillati</taxon>
        <taxon>Actinomycetota</taxon>
        <taxon>Actinomycetes</taxon>
        <taxon>Micromonosporales</taxon>
        <taxon>Micromonosporaceae</taxon>
        <taxon>Actinoplanes</taxon>
    </lineage>
</organism>
<comment type="caution">
    <text evidence="1">The sequence shown here is derived from an EMBL/GenBank/DDBJ whole genome shotgun (WGS) entry which is preliminary data.</text>
</comment>
<evidence type="ECO:0000313" key="2">
    <source>
        <dbReference type="Proteomes" id="UP000598146"/>
    </source>
</evidence>
<protein>
    <recommendedName>
        <fullName evidence="3">Transposase</fullName>
    </recommendedName>
</protein>
<dbReference type="AlphaFoldDB" id="A0A931CKS3"/>
<evidence type="ECO:0000313" key="1">
    <source>
        <dbReference type="EMBL" id="MBG0568068.1"/>
    </source>
</evidence>
<dbReference type="RefSeq" id="WP_196419836.1">
    <property type="nucleotide sequence ID" value="NZ_JADQTO010000033.1"/>
</dbReference>
<accession>A0A931CKS3</accession>